<proteinExistence type="predicted"/>
<dbReference type="AlphaFoldDB" id="E6LJI4"/>
<gene>
    <name evidence="1" type="ORF">HMPREF0381_0119</name>
</gene>
<comment type="caution">
    <text evidence="1">The sequence shown here is derived from an EMBL/GenBank/DDBJ whole genome shotgun (WGS) entry which is preliminary data.</text>
</comment>
<dbReference type="Proteomes" id="UP000003434">
    <property type="component" value="Unassembled WGS sequence"/>
</dbReference>
<evidence type="ECO:0000313" key="2">
    <source>
        <dbReference type="Proteomes" id="UP000003434"/>
    </source>
</evidence>
<organism evidence="1 2">
    <name type="scientific">Lachnoanaerobaculum saburreum DSM 3986</name>
    <dbReference type="NCBI Taxonomy" id="887325"/>
    <lineage>
        <taxon>Bacteria</taxon>
        <taxon>Bacillati</taxon>
        <taxon>Bacillota</taxon>
        <taxon>Clostridia</taxon>
        <taxon>Lachnospirales</taxon>
        <taxon>Lachnospiraceae</taxon>
        <taxon>Lachnoanaerobaculum</taxon>
    </lineage>
</organism>
<evidence type="ECO:0000313" key="1">
    <source>
        <dbReference type="EMBL" id="EFU77979.1"/>
    </source>
</evidence>
<dbReference type="EMBL" id="AEPW01000002">
    <property type="protein sequence ID" value="EFU77979.1"/>
    <property type="molecule type" value="Genomic_DNA"/>
</dbReference>
<dbReference type="HOGENOM" id="CLU_3201429_0_0_9"/>
<protein>
    <submittedName>
        <fullName evidence="1">Uncharacterized protein</fullName>
    </submittedName>
</protein>
<sequence length="45" mass="5238">MISQRKSFSLHSLMKARKFCKFSNYVACGHICSYAMNNSYKPVFL</sequence>
<name>E6LJI4_9FIRM</name>
<accession>E6LJI4</accession>
<reference evidence="1 2" key="1">
    <citation type="submission" date="2010-12" db="EMBL/GenBank/DDBJ databases">
        <authorList>
            <person name="Muzny D."/>
            <person name="Qin X."/>
            <person name="Deng J."/>
            <person name="Jiang H."/>
            <person name="Liu Y."/>
            <person name="Qu J."/>
            <person name="Song X.-Z."/>
            <person name="Zhang L."/>
            <person name="Thornton R."/>
            <person name="Coyle M."/>
            <person name="Francisco L."/>
            <person name="Jackson L."/>
            <person name="Javaid M."/>
            <person name="Korchina V."/>
            <person name="Kovar C."/>
            <person name="Mata R."/>
            <person name="Mathew T."/>
            <person name="Ngo R."/>
            <person name="Nguyen L."/>
            <person name="Nguyen N."/>
            <person name="Okwuonu G."/>
            <person name="Ongeri F."/>
            <person name="Pham C."/>
            <person name="Simmons D."/>
            <person name="Wilczek-Boney K."/>
            <person name="Hale W."/>
            <person name="Jakkamsetti A."/>
            <person name="Pham P."/>
            <person name="Ruth R."/>
            <person name="San Lucas F."/>
            <person name="Warren J."/>
            <person name="Zhang J."/>
            <person name="Zhao Z."/>
            <person name="Zhou C."/>
            <person name="Zhu D."/>
            <person name="Lee S."/>
            <person name="Bess C."/>
            <person name="Blankenburg K."/>
            <person name="Forbes L."/>
            <person name="Fu Q."/>
            <person name="Gubbala S."/>
            <person name="Hirani K."/>
            <person name="Jayaseelan J.C."/>
            <person name="Lara F."/>
            <person name="Munidasa M."/>
            <person name="Palculict T."/>
            <person name="Patil S."/>
            <person name="Pu L.-L."/>
            <person name="Saada N."/>
            <person name="Tang L."/>
            <person name="Weissenberger G."/>
            <person name="Zhu Y."/>
            <person name="Hemphill L."/>
            <person name="Shang Y."/>
            <person name="Youmans B."/>
            <person name="Ayvaz T."/>
            <person name="Ross M."/>
            <person name="Santibanez J."/>
            <person name="Aqrawi P."/>
            <person name="Gross S."/>
            <person name="Joshi V."/>
            <person name="Fowler G."/>
            <person name="Nazareth L."/>
            <person name="Reid J."/>
            <person name="Worley K."/>
            <person name="Petrosino J."/>
            <person name="Highlander S."/>
            <person name="Gibbs R."/>
        </authorList>
    </citation>
    <scope>NUCLEOTIDE SEQUENCE [LARGE SCALE GENOMIC DNA]</scope>
    <source>
        <strain evidence="1 2">DSM 3986</strain>
    </source>
</reference>